<protein>
    <submittedName>
        <fullName evidence="1">Uncharacterized protein</fullName>
    </submittedName>
</protein>
<dbReference type="AlphaFoldDB" id="A0A4U5P8W5"/>
<proteinExistence type="predicted"/>
<name>A0A4U5P8W5_STECR</name>
<comment type="caution">
    <text evidence="1">The sequence shown here is derived from an EMBL/GenBank/DDBJ whole genome shotgun (WGS) entry which is preliminary data.</text>
</comment>
<dbReference type="Proteomes" id="UP000298663">
    <property type="component" value="Unassembled WGS sequence"/>
</dbReference>
<evidence type="ECO:0000313" key="1">
    <source>
        <dbReference type="EMBL" id="TKR92431.1"/>
    </source>
</evidence>
<keyword evidence="2" id="KW-1185">Reference proteome</keyword>
<accession>A0A4U5P8W5</accession>
<sequence length="67" mass="7893">MLFIVVKFVKGSIQIFFFSCESSRNPISPIFRILPNPETESPNVFLSNWPQKNLFPPSLDRPDYIWF</sequence>
<reference evidence="1 2" key="2">
    <citation type="journal article" date="2019" name="G3 (Bethesda)">
        <title>Hybrid Assembly of the Genome of the Entomopathogenic Nematode Steinernema carpocapsae Identifies the X-Chromosome.</title>
        <authorList>
            <person name="Serra L."/>
            <person name="Macchietto M."/>
            <person name="Macias-Munoz A."/>
            <person name="McGill C.J."/>
            <person name="Rodriguez I.M."/>
            <person name="Rodriguez B."/>
            <person name="Murad R."/>
            <person name="Mortazavi A."/>
        </authorList>
    </citation>
    <scope>NUCLEOTIDE SEQUENCE [LARGE SCALE GENOMIC DNA]</scope>
    <source>
        <strain evidence="1 2">ALL</strain>
    </source>
</reference>
<dbReference type="EMBL" id="AZBU02000002">
    <property type="protein sequence ID" value="TKR92431.1"/>
    <property type="molecule type" value="Genomic_DNA"/>
</dbReference>
<reference evidence="1 2" key="1">
    <citation type="journal article" date="2015" name="Genome Biol.">
        <title>Comparative genomics of Steinernema reveals deeply conserved gene regulatory networks.</title>
        <authorList>
            <person name="Dillman A.R."/>
            <person name="Macchietto M."/>
            <person name="Porter C.F."/>
            <person name="Rogers A."/>
            <person name="Williams B."/>
            <person name="Antoshechkin I."/>
            <person name="Lee M.M."/>
            <person name="Goodwin Z."/>
            <person name="Lu X."/>
            <person name="Lewis E.E."/>
            <person name="Goodrich-Blair H."/>
            <person name="Stock S.P."/>
            <person name="Adams B.J."/>
            <person name="Sternberg P.W."/>
            <person name="Mortazavi A."/>
        </authorList>
    </citation>
    <scope>NUCLEOTIDE SEQUENCE [LARGE SCALE GENOMIC DNA]</scope>
    <source>
        <strain evidence="1 2">ALL</strain>
    </source>
</reference>
<organism evidence="1 2">
    <name type="scientific">Steinernema carpocapsae</name>
    <name type="common">Entomopathogenic nematode</name>
    <dbReference type="NCBI Taxonomy" id="34508"/>
    <lineage>
        <taxon>Eukaryota</taxon>
        <taxon>Metazoa</taxon>
        <taxon>Ecdysozoa</taxon>
        <taxon>Nematoda</taxon>
        <taxon>Chromadorea</taxon>
        <taxon>Rhabditida</taxon>
        <taxon>Tylenchina</taxon>
        <taxon>Panagrolaimomorpha</taxon>
        <taxon>Strongyloidoidea</taxon>
        <taxon>Steinernematidae</taxon>
        <taxon>Steinernema</taxon>
    </lineage>
</organism>
<evidence type="ECO:0000313" key="2">
    <source>
        <dbReference type="Proteomes" id="UP000298663"/>
    </source>
</evidence>
<gene>
    <name evidence="1" type="ORF">L596_007084</name>
</gene>